<reference evidence="3 4" key="1">
    <citation type="journal article" date="2019" name="Emerg. Microbes Infect.">
        <title>Comprehensive subspecies identification of 175 nontuberculous mycobacteria species based on 7547 genomic profiles.</title>
        <authorList>
            <person name="Matsumoto Y."/>
            <person name="Kinjo T."/>
            <person name="Motooka D."/>
            <person name="Nabeya D."/>
            <person name="Jung N."/>
            <person name="Uechi K."/>
            <person name="Horii T."/>
            <person name="Iida T."/>
            <person name="Fujita J."/>
            <person name="Nakamura S."/>
        </authorList>
    </citation>
    <scope>NUCLEOTIDE SEQUENCE [LARGE SCALE GENOMIC DNA]</scope>
    <source>
        <strain evidence="3 4">JCM 18439</strain>
    </source>
</reference>
<protein>
    <recommendedName>
        <fullName evidence="5">Intersectin-EH binding protein Ibp1</fullName>
    </recommendedName>
</protein>
<feature type="transmembrane region" description="Helical" evidence="2">
    <location>
        <begin position="36"/>
        <end position="57"/>
    </location>
</feature>
<gene>
    <name evidence="3" type="ORF">MCEL_38760</name>
</gene>
<dbReference type="Proteomes" id="UP000466431">
    <property type="component" value="Chromosome"/>
</dbReference>
<name>A0A7I7RN52_MYCCF</name>
<dbReference type="EMBL" id="AP022591">
    <property type="protein sequence ID" value="BBY45581.1"/>
    <property type="molecule type" value="Genomic_DNA"/>
</dbReference>
<dbReference type="AlphaFoldDB" id="A0A7I7RN52"/>
<keyword evidence="2" id="KW-0812">Transmembrane</keyword>
<keyword evidence="2" id="KW-0472">Membrane</keyword>
<proteinExistence type="predicted"/>
<evidence type="ECO:0000313" key="4">
    <source>
        <dbReference type="Proteomes" id="UP000466431"/>
    </source>
</evidence>
<evidence type="ECO:0000256" key="2">
    <source>
        <dbReference type="SAM" id="Phobius"/>
    </source>
</evidence>
<evidence type="ECO:0000313" key="3">
    <source>
        <dbReference type="EMBL" id="BBY45581.1"/>
    </source>
</evidence>
<dbReference type="KEGG" id="mcee:MCEL_38760"/>
<feature type="region of interest" description="Disordered" evidence="1">
    <location>
        <begin position="123"/>
        <end position="143"/>
    </location>
</feature>
<evidence type="ECO:0008006" key="5">
    <source>
        <dbReference type="Google" id="ProtNLM"/>
    </source>
</evidence>
<organism evidence="3 4">
    <name type="scientific">Mycolicibacterium celeriflavum</name>
    <name type="common">Mycobacterium celeriflavum</name>
    <dbReference type="NCBI Taxonomy" id="1249101"/>
    <lineage>
        <taxon>Bacteria</taxon>
        <taxon>Bacillati</taxon>
        <taxon>Actinomycetota</taxon>
        <taxon>Actinomycetes</taxon>
        <taxon>Mycobacteriales</taxon>
        <taxon>Mycobacteriaceae</taxon>
        <taxon>Mycolicibacterium</taxon>
    </lineage>
</organism>
<accession>A0A7I7RN52</accession>
<keyword evidence="4" id="KW-1185">Reference proteome</keyword>
<keyword evidence="2" id="KW-1133">Transmembrane helix</keyword>
<sequence>MPPTPHYPGPCQTCAYAKASSYNREMANSSFPIRRIVLAGGFLMAVAAAPVLGLSVAPGPDAAVAQGGCQSGEEADQFTTTCVPYLVPSAPPLFQTTAANPDVPEIDGIPCIGHNSGACMGLAEDEEAAGPPAQPRSIISSSP</sequence>
<evidence type="ECO:0000256" key="1">
    <source>
        <dbReference type="SAM" id="MobiDB-lite"/>
    </source>
</evidence>